<gene>
    <name evidence="2" type="ORF">QO016_004059</name>
</gene>
<organism evidence="2 3">
    <name type="scientific">Methylobacterium persicinum</name>
    <dbReference type="NCBI Taxonomy" id="374426"/>
    <lineage>
        <taxon>Bacteria</taxon>
        <taxon>Pseudomonadati</taxon>
        <taxon>Pseudomonadota</taxon>
        <taxon>Alphaproteobacteria</taxon>
        <taxon>Hyphomicrobiales</taxon>
        <taxon>Methylobacteriaceae</taxon>
        <taxon>Methylobacterium</taxon>
    </lineage>
</organism>
<proteinExistence type="predicted"/>
<dbReference type="EMBL" id="JAUSVV010000013">
    <property type="protein sequence ID" value="MDQ0444546.1"/>
    <property type="molecule type" value="Genomic_DNA"/>
</dbReference>
<evidence type="ECO:0000256" key="1">
    <source>
        <dbReference type="SAM" id="SignalP"/>
    </source>
</evidence>
<comment type="caution">
    <text evidence="2">The sequence shown here is derived from an EMBL/GenBank/DDBJ whole genome shotgun (WGS) entry which is preliminary data.</text>
</comment>
<evidence type="ECO:0000313" key="2">
    <source>
        <dbReference type="EMBL" id="MDQ0444546.1"/>
    </source>
</evidence>
<accession>A0ABU0HQF4</accession>
<keyword evidence="3" id="KW-1185">Reference proteome</keyword>
<feature type="chain" id="PRO_5045999200" evidence="1">
    <location>
        <begin position="21"/>
        <end position="92"/>
    </location>
</feature>
<name>A0ABU0HQF4_9HYPH</name>
<sequence>MRVLPTGAFVFIMMAAPALALDVGDTMRDWASASSADKDGLLRKLDAVNGGSASRDGVRSCLDDTSKAAGHSNLPIAEVAKACSDQVSRENI</sequence>
<evidence type="ECO:0000313" key="3">
    <source>
        <dbReference type="Proteomes" id="UP001236369"/>
    </source>
</evidence>
<protein>
    <submittedName>
        <fullName evidence="2">Uncharacterized protein</fullName>
    </submittedName>
</protein>
<dbReference type="RefSeq" id="WP_238252888.1">
    <property type="nucleotide sequence ID" value="NZ_BPQX01000063.1"/>
</dbReference>
<dbReference type="Proteomes" id="UP001236369">
    <property type="component" value="Unassembled WGS sequence"/>
</dbReference>
<reference evidence="2 3" key="1">
    <citation type="submission" date="2023-07" db="EMBL/GenBank/DDBJ databases">
        <title>Genomic Encyclopedia of Type Strains, Phase IV (KMG-IV): sequencing the most valuable type-strain genomes for metagenomic binning, comparative biology and taxonomic classification.</title>
        <authorList>
            <person name="Goeker M."/>
        </authorList>
    </citation>
    <scope>NUCLEOTIDE SEQUENCE [LARGE SCALE GENOMIC DNA]</scope>
    <source>
        <strain evidence="2 3">DSM 19562</strain>
    </source>
</reference>
<keyword evidence="1" id="KW-0732">Signal</keyword>
<feature type="signal peptide" evidence="1">
    <location>
        <begin position="1"/>
        <end position="20"/>
    </location>
</feature>